<evidence type="ECO:0000313" key="1">
    <source>
        <dbReference type="EMBL" id="KAK7880649.1"/>
    </source>
</evidence>
<evidence type="ECO:0000313" key="2">
    <source>
        <dbReference type="Proteomes" id="UP001460270"/>
    </source>
</evidence>
<dbReference type="AlphaFoldDB" id="A0AAW0MUU7"/>
<dbReference type="EMBL" id="JBBPFD010000063">
    <property type="protein sequence ID" value="KAK7880649.1"/>
    <property type="molecule type" value="Genomic_DNA"/>
</dbReference>
<protein>
    <submittedName>
        <fullName evidence="1">Uncharacterized protein</fullName>
    </submittedName>
</protein>
<name>A0AAW0MUU7_9GOBI</name>
<comment type="caution">
    <text evidence="1">The sequence shown here is derived from an EMBL/GenBank/DDBJ whole genome shotgun (WGS) entry which is preliminary data.</text>
</comment>
<accession>A0AAW0MUU7</accession>
<sequence>MKRERESDVRCWHDAKGSQSRQAVGMCNVCGAGDWIGSGGVQIESYNEGKAEA</sequence>
<reference evidence="2" key="1">
    <citation type="submission" date="2024-04" db="EMBL/GenBank/DDBJ databases">
        <title>Salinicola lusitanus LLJ914,a marine bacterium isolated from the Okinawa Trough.</title>
        <authorList>
            <person name="Li J."/>
        </authorList>
    </citation>
    <scope>NUCLEOTIDE SEQUENCE [LARGE SCALE GENOMIC DNA]</scope>
</reference>
<organism evidence="1 2">
    <name type="scientific">Mugilogobius chulae</name>
    <name type="common">yellowstripe goby</name>
    <dbReference type="NCBI Taxonomy" id="88201"/>
    <lineage>
        <taxon>Eukaryota</taxon>
        <taxon>Metazoa</taxon>
        <taxon>Chordata</taxon>
        <taxon>Craniata</taxon>
        <taxon>Vertebrata</taxon>
        <taxon>Euteleostomi</taxon>
        <taxon>Actinopterygii</taxon>
        <taxon>Neopterygii</taxon>
        <taxon>Teleostei</taxon>
        <taxon>Neoteleostei</taxon>
        <taxon>Acanthomorphata</taxon>
        <taxon>Gobiaria</taxon>
        <taxon>Gobiiformes</taxon>
        <taxon>Gobioidei</taxon>
        <taxon>Gobiidae</taxon>
        <taxon>Gobionellinae</taxon>
        <taxon>Mugilogobius</taxon>
    </lineage>
</organism>
<keyword evidence="2" id="KW-1185">Reference proteome</keyword>
<proteinExistence type="predicted"/>
<dbReference type="Proteomes" id="UP001460270">
    <property type="component" value="Unassembled WGS sequence"/>
</dbReference>
<gene>
    <name evidence="1" type="ORF">WMY93_032712</name>
</gene>